<evidence type="ECO:0000256" key="4">
    <source>
        <dbReference type="ARBA" id="ARBA00022679"/>
    </source>
</evidence>
<dbReference type="InterPro" id="IPR050426">
    <property type="entry name" value="Glycosyltransferase_28"/>
</dbReference>
<name>A0A167LZH9_PHYB8</name>
<dbReference type="OrthoDB" id="10261837at2759"/>
<dbReference type="STRING" id="763407.A0A167LZH9"/>
<evidence type="ECO:0000259" key="8">
    <source>
        <dbReference type="Pfam" id="PF03033"/>
    </source>
</evidence>
<dbReference type="InterPro" id="IPR002213">
    <property type="entry name" value="UDP_glucos_trans"/>
</dbReference>
<evidence type="ECO:0000313" key="10">
    <source>
        <dbReference type="EMBL" id="OAD71416.1"/>
    </source>
</evidence>
<evidence type="ECO:0000256" key="6">
    <source>
        <dbReference type="ARBA" id="ARBA00047886"/>
    </source>
</evidence>
<dbReference type="EMBL" id="KV440986">
    <property type="protein sequence ID" value="OAD71416.1"/>
    <property type="molecule type" value="Genomic_DNA"/>
</dbReference>
<dbReference type="GO" id="GO:0005975">
    <property type="term" value="P:carbohydrate metabolic process"/>
    <property type="evidence" value="ECO:0007669"/>
    <property type="project" value="InterPro"/>
</dbReference>
<dbReference type="Proteomes" id="UP000077315">
    <property type="component" value="Unassembled WGS sequence"/>
</dbReference>
<dbReference type="PANTHER" id="PTHR48050">
    <property type="entry name" value="STEROL 3-BETA-GLUCOSYLTRANSFERASE"/>
    <property type="match status" value="1"/>
</dbReference>
<dbReference type="RefSeq" id="XP_018289456.1">
    <property type="nucleotide sequence ID" value="XM_018443664.1"/>
</dbReference>
<feature type="non-terminal residue" evidence="10">
    <location>
        <position position="438"/>
    </location>
</feature>
<accession>A0A167LZH9</accession>
<dbReference type="Pfam" id="PF06722">
    <property type="entry name" value="EryCIII-like_C"/>
    <property type="match status" value="1"/>
</dbReference>
<dbReference type="AlphaFoldDB" id="A0A167LZH9"/>
<dbReference type="InterPro" id="IPR010610">
    <property type="entry name" value="EryCIII-like_C"/>
</dbReference>
<evidence type="ECO:0000256" key="1">
    <source>
        <dbReference type="ARBA" id="ARBA00006962"/>
    </source>
</evidence>
<dbReference type="EC" id="2.4.1.173" evidence="2"/>
<dbReference type="VEuPathDB" id="FungiDB:PHYBLDRAFT_87448"/>
<dbReference type="GO" id="GO:0016906">
    <property type="term" value="F:sterol 3-beta-glucosyltransferase activity"/>
    <property type="evidence" value="ECO:0007669"/>
    <property type="project" value="UniProtKB-EC"/>
</dbReference>
<reference evidence="11" key="1">
    <citation type="submission" date="2015-06" db="EMBL/GenBank/DDBJ databases">
        <title>Expansion of signal transduction pathways in fungi by whole-genome duplication.</title>
        <authorList>
            <consortium name="DOE Joint Genome Institute"/>
            <person name="Corrochano L.M."/>
            <person name="Kuo A."/>
            <person name="Marcet-Houben M."/>
            <person name="Polaino S."/>
            <person name="Salamov A."/>
            <person name="Villalobos J.M."/>
            <person name="Alvarez M.I."/>
            <person name="Avalos J."/>
            <person name="Benito E.P."/>
            <person name="Benoit I."/>
            <person name="Burger G."/>
            <person name="Camino L.P."/>
            <person name="Canovas D."/>
            <person name="Cerda-Olmedo E."/>
            <person name="Cheng J.-F."/>
            <person name="Dominguez A."/>
            <person name="Elias M."/>
            <person name="Eslava A.P."/>
            <person name="Glaser F."/>
            <person name="Grimwood J."/>
            <person name="Gutierrez G."/>
            <person name="Heitman J."/>
            <person name="Henrissat B."/>
            <person name="Iturriaga E.A."/>
            <person name="Lang B.F."/>
            <person name="Lavin J.L."/>
            <person name="Lee S."/>
            <person name="Li W."/>
            <person name="Lindquist E."/>
            <person name="Lopez-Garcia S."/>
            <person name="Luque E.M."/>
            <person name="Marcos A.T."/>
            <person name="Martin J."/>
            <person name="McCluskey K."/>
            <person name="Medina H.R."/>
            <person name="Miralles-Duran A."/>
            <person name="Miyazaki A."/>
            <person name="Munoz-Torres E."/>
            <person name="Oguiza J.A."/>
            <person name="Ohm R."/>
            <person name="Olmedo M."/>
            <person name="Orejas M."/>
            <person name="Ortiz-Castellanos L."/>
            <person name="Pisabarro A.G."/>
            <person name="Rodriguez-Romero J."/>
            <person name="Ruiz-Herrera J."/>
            <person name="Ruiz-Vazquez R."/>
            <person name="Sanz C."/>
            <person name="Schackwitz W."/>
            <person name="Schmutz J."/>
            <person name="Shahriari M."/>
            <person name="Shelest E."/>
            <person name="Silva-Franco F."/>
            <person name="Soanes D."/>
            <person name="Syed K."/>
            <person name="Tagua V.G."/>
            <person name="Talbot N.J."/>
            <person name="Thon M."/>
            <person name="De vries R.P."/>
            <person name="Wiebenga A."/>
            <person name="Yadav J.S."/>
            <person name="Braun E.L."/>
            <person name="Baker S."/>
            <person name="Garre V."/>
            <person name="Horwitz B."/>
            <person name="Torres-Martinez S."/>
            <person name="Idnurm A."/>
            <person name="Herrera-Estrella A."/>
            <person name="Gabaldon T."/>
            <person name="Grigoriev I.V."/>
        </authorList>
    </citation>
    <scope>NUCLEOTIDE SEQUENCE [LARGE SCALE GENOMIC DNA]</scope>
    <source>
        <strain evidence="11">NRRL 1555(-)</strain>
    </source>
</reference>
<feature type="domain" description="Erythromycin biosynthesis protein CIII-like C-terminal" evidence="9">
    <location>
        <begin position="312"/>
        <end position="415"/>
    </location>
</feature>
<evidence type="ECO:0000259" key="9">
    <source>
        <dbReference type="Pfam" id="PF06722"/>
    </source>
</evidence>
<keyword evidence="11" id="KW-1185">Reference proteome</keyword>
<comment type="similarity">
    <text evidence="1">Belongs to the glycosyltransferase 28 family.</text>
</comment>
<dbReference type="Pfam" id="PF03033">
    <property type="entry name" value="Glyco_transf_28"/>
    <property type="match status" value="1"/>
</dbReference>
<evidence type="ECO:0000256" key="7">
    <source>
        <dbReference type="ARBA" id="ARBA00049453"/>
    </source>
</evidence>
<evidence type="ECO:0000256" key="5">
    <source>
        <dbReference type="ARBA" id="ARBA00029843"/>
    </source>
</evidence>
<gene>
    <name evidence="10" type="ORF">PHYBLDRAFT_87448</name>
</gene>
<dbReference type="SUPFAM" id="SSF53756">
    <property type="entry name" value="UDP-Glycosyltransferase/glycogen phosphorylase"/>
    <property type="match status" value="1"/>
</dbReference>
<keyword evidence="4 10" id="KW-0808">Transferase</keyword>
<dbReference type="FunFam" id="3.40.50.2000:FF:000009">
    <property type="entry name" value="Sterol 3-beta-glucosyltransferase UGT80A2"/>
    <property type="match status" value="1"/>
</dbReference>
<feature type="domain" description="Glycosyltransferase family 28 N-terminal" evidence="8">
    <location>
        <begin position="10"/>
        <end position="142"/>
    </location>
</feature>
<dbReference type="CDD" id="cd03784">
    <property type="entry name" value="GT1_Gtf-like"/>
    <property type="match status" value="1"/>
</dbReference>
<dbReference type="GeneID" id="29004569"/>
<dbReference type="FunFam" id="3.40.50.2000:FF:000029">
    <property type="entry name" value="Sterol 3-beta-glucosyltransferase"/>
    <property type="match status" value="1"/>
</dbReference>
<comment type="catalytic activity">
    <reaction evidence="6">
        <text>ergosterol + UDP-alpha-D-glucose = ergosteryl 3-beta-D-glucoside + UDP + H(+)</text>
        <dbReference type="Rhea" id="RHEA:61836"/>
        <dbReference type="ChEBI" id="CHEBI:15378"/>
        <dbReference type="ChEBI" id="CHEBI:16933"/>
        <dbReference type="ChEBI" id="CHEBI:52973"/>
        <dbReference type="ChEBI" id="CHEBI:58223"/>
        <dbReference type="ChEBI" id="CHEBI:58885"/>
    </reaction>
    <physiologicalReaction direction="left-to-right" evidence="6">
        <dbReference type="Rhea" id="RHEA:61837"/>
    </physiologicalReaction>
</comment>
<proteinExistence type="inferred from homology"/>
<organism evidence="10 11">
    <name type="scientific">Phycomyces blakesleeanus (strain ATCC 8743b / DSM 1359 / FGSC 10004 / NBRC 33097 / NRRL 1555)</name>
    <dbReference type="NCBI Taxonomy" id="763407"/>
    <lineage>
        <taxon>Eukaryota</taxon>
        <taxon>Fungi</taxon>
        <taxon>Fungi incertae sedis</taxon>
        <taxon>Mucoromycota</taxon>
        <taxon>Mucoromycotina</taxon>
        <taxon>Mucoromycetes</taxon>
        <taxon>Mucorales</taxon>
        <taxon>Phycomycetaceae</taxon>
        <taxon>Phycomyces</taxon>
    </lineage>
</organism>
<comment type="catalytic activity">
    <reaction evidence="7">
        <text>a sterol + UDP-alpha-D-glucose = a sterol 3-beta-D-glucoside + UDP + H(+)</text>
        <dbReference type="Rhea" id="RHEA:22724"/>
        <dbReference type="ChEBI" id="CHEBI:15378"/>
        <dbReference type="ChEBI" id="CHEBI:15889"/>
        <dbReference type="ChEBI" id="CHEBI:37424"/>
        <dbReference type="ChEBI" id="CHEBI:58223"/>
        <dbReference type="ChEBI" id="CHEBI:58885"/>
        <dbReference type="EC" id="2.4.1.173"/>
    </reaction>
    <physiologicalReaction direction="left-to-right" evidence="7">
        <dbReference type="Rhea" id="RHEA:22725"/>
    </physiologicalReaction>
</comment>
<dbReference type="Gene3D" id="3.40.50.2000">
    <property type="entry name" value="Glycogen Phosphorylase B"/>
    <property type="match status" value="2"/>
</dbReference>
<evidence type="ECO:0000256" key="3">
    <source>
        <dbReference type="ARBA" id="ARBA00022676"/>
    </source>
</evidence>
<feature type="non-terminal residue" evidence="10">
    <location>
        <position position="1"/>
    </location>
</feature>
<evidence type="ECO:0000313" key="11">
    <source>
        <dbReference type="Proteomes" id="UP000077315"/>
    </source>
</evidence>
<dbReference type="GO" id="GO:0016125">
    <property type="term" value="P:sterol metabolic process"/>
    <property type="evidence" value="ECO:0007669"/>
    <property type="project" value="TreeGrafter"/>
</dbReference>
<protein>
    <recommendedName>
        <fullName evidence="2">sterol 3beta-glucosyltransferase</fullName>
        <ecNumber evidence="2">2.4.1.173</ecNumber>
    </recommendedName>
    <alternativeName>
        <fullName evidence="5">Autophagy-related protein 26</fullName>
    </alternativeName>
</protein>
<sequence length="438" mass="49018">HYKSPKPMHITCLTIGSRGDVQPYIALCKQLMLDGHKCCIASHEEYKGWVEGHGIEFRSIGGDPGELMKLCIDNNFLSVAFIREGLSFFYGWFEILLETAWEACQGTDLLIESPSVMVGIHFAEKLGIPYFRSMPFPWSQTTRFPHPFAVQTTAVGRIYNDMTYSVIEMALWAGTQRYINRFRRTKLKLQSTTLDRLALWRVPHIYSFSSTIVSPPRDWPDYVHVTGYWFLDNPYQSWKPDEALVAFLKKEDQRPIVYIGFGSIIVPDPEALSKTLIEAVIEADVRAIISKGWSARSKGETLNEASGEVDKSNDILNEYPGTIFNVSSVPHDWLFPQIQGVVHHGGAGTTAAGLRAGLPTVIKPFFGDQRFWGQRVEELGIGVCISKLTINKLSDALVSITSSSSMIARAKSIGETIRAENGVKTAVECIYREIGLAK</sequence>
<dbReference type="InParanoid" id="A0A167LZH9"/>
<evidence type="ECO:0000256" key="2">
    <source>
        <dbReference type="ARBA" id="ARBA00012650"/>
    </source>
</evidence>
<keyword evidence="3" id="KW-0328">Glycosyltransferase</keyword>
<dbReference type="InterPro" id="IPR004276">
    <property type="entry name" value="GlycoTrans_28_N"/>
</dbReference>
<dbReference type="PANTHER" id="PTHR48050:SF25">
    <property type="entry name" value="STEROL 3-BETA-GLUCOSYLTRANSFERASE"/>
    <property type="match status" value="1"/>
</dbReference>